<dbReference type="AlphaFoldDB" id="A0AAV9F4P5"/>
<proteinExistence type="predicted"/>
<feature type="compositionally biased region" description="Polar residues" evidence="1">
    <location>
        <begin position="1"/>
        <end position="25"/>
    </location>
</feature>
<feature type="region of interest" description="Disordered" evidence="1">
    <location>
        <begin position="68"/>
        <end position="89"/>
    </location>
</feature>
<reference evidence="2" key="2">
    <citation type="submission" date="2023-06" db="EMBL/GenBank/DDBJ databases">
        <authorList>
            <person name="Ma L."/>
            <person name="Liu K.-W."/>
            <person name="Li Z."/>
            <person name="Hsiao Y.-Y."/>
            <person name="Qi Y."/>
            <person name="Fu T."/>
            <person name="Tang G."/>
            <person name="Zhang D."/>
            <person name="Sun W.-H."/>
            <person name="Liu D.-K."/>
            <person name="Li Y."/>
            <person name="Chen G.-Z."/>
            <person name="Liu X.-D."/>
            <person name="Liao X.-Y."/>
            <person name="Jiang Y.-T."/>
            <person name="Yu X."/>
            <person name="Hao Y."/>
            <person name="Huang J."/>
            <person name="Zhao X.-W."/>
            <person name="Ke S."/>
            <person name="Chen Y.-Y."/>
            <person name="Wu W.-L."/>
            <person name="Hsu J.-L."/>
            <person name="Lin Y.-F."/>
            <person name="Huang M.-D."/>
            <person name="Li C.-Y."/>
            <person name="Huang L."/>
            <person name="Wang Z.-W."/>
            <person name="Zhao X."/>
            <person name="Zhong W.-Y."/>
            <person name="Peng D.-H."/>
            <person name="Ahmad S."/>
            <person name="Lan S."/>
            <person name="Zhang J.-S."/>
            <person name="Tsai W.-C."/>
            <person name="Van De Peer Y."/>
            <person name="Liu Z.-J."/>
        </authorList>
    </citation>
    <scope>NUCLEOTIDE SEQUENCE</scope>
    <source>
        <strain evidence="2">CP</strain>
        <tissue evidence="2">Leaves</tissue>
    </source>
</reference>
<accession>A0AAV9F4P5</accession>
<sequence length="89" mass="10308">MEQTSGQNTELSNVRSNDLLPTSPLQVYPPISRERELQANVAQLQQSILNLVEELRRVKIKNAQLERRLNDLPNKEDKRVQNSDNEARQ</sequence>
<reference evidence="2" key="1">
    <citation type="journal article" date="2023" name="Nat. Commun.">
        <title>Diploid and tetraploid genomes of Acorus and the evolution of monocots.</title>
        <authorList>
            <person name="Ma L."/>
            <person name="Liu K.W."/>
            <person name="Li Z."/>
            <person name="Hsiao Y.Y."/>
            <person name="Qi Y."/>
            <person name="Fu T."/>
            <person name="Tang G.D."/>
            <person name="Zhang D."/>
            <person name="Sun W.H."/>
            <person name="Liu D.K."/>
            <person name="Li Y."/>
            <person name="Chen G.Z."/>
            <person name="Liu X.D."/>
            <person name="Liao X.Y."/>
            <person name="Jiang Y.T."/>
            <person name="Yu X."/>
            <person name="Hao Y."/>
            <person name="Huang J."/>
            <person name="Zhao X.W."/>
            <person name="Ke S."/>
            <person name="Chen Y.Y."/>
            <person name="Wu W.L."/>
            <person name="Hsu J.L."/>
            <person name="Lin Y.F."/>
            <person name="Huang M.D."/>
            <person name="Li C.Y."/>
            <person name="Huang L."/>
            <person name="Wang Z.W."/>
            <person name="Zhao X."/>
            <person name="Zhong W.Y."/>
            <person name="Peng D.H."/>
            <person name="Ahmad S."/>
            <person name="Lan S."/>
            <person name="Zhang J.S."/>
            <person name="Tsai W.C."/>
            <person name="Van de Peer Y."/>
            <person name="Liu Z.J."/>
        </authorList>
    </citation>
    <scope>NUCLEOTIDE SEQUENCE</scope>
    <source>
        <strain evidence="2">CP</strain>
    </source>
</reference>
<evidence type="ECO:0000313" key="2">
    <source>
        <dbReference type="EMBL" id="KAK1320569.1"/>
    </source>
</evidence>
<dbReference type="EMBL" id="JAUJYO010000003">
    <property type="protein sequence ID" value="KAK1320569.1"/>
    <property type="molecule type" value="Genomic_DNA"/>
</dbReference>
<protein>
    <submittedName>
        <fullName evidence="2">Uncharacterized protein</fullName>
    </submittedName>
</protein>
<dbReference type="Proteomes" id="UP001180020">
    <property type="component" value="Unassembled WGS sequence"/>
</dbReference>
<organism evidence="2 3">
    <name type="scientific">Acorus calamus</name>
    <name type="common">Sweet flag</name>
    <dbReference type="NCBI Taxonomy" id="4465"/>
    <lineage>
        <taxon>Eukaryota</taxon>
        <taxon>Viridiplantae</taxon>
        <taxon>Streptophyta</taxon>
        <taxon>Embryophyta</taxon>
        <taxon>Tracheophyta</taxon>
        <taxon>Spermatophyta</taxon>
        <taxon>Magnoliopsida</taxon>
        <taxon>Liliopsida</taxon>
        <taxon>Acoraceae</taxon>
        <taxon>Acorus</taxon>
    </lineage>
</organism>
<evidence type="ECO:0000256" key="1">
    <source>
        <dbReference type="SAM" id="MobiDB-lite"/>
    </source>
</evidence>
<name>A0AAV9F4P5_ACOCL</name>
<feature type="region of interest" description="Disordered" evidence="1">
    <location>
        <begin position="1"/>
        <end position="27"/>
    </location>
</feature>
<comment type="caution">
    <text evidence="2">The sequence shown here is derived from an EMBL/GenBank/DDBJ whole genome shotgun (WGS) entry which is preliminary data.</text>
</comment>
<gene>
    <name evidence="2" type="ORF">QJS10_CPA03g00389</name>
</gene>
<evidence type="ECO:0000313" key="3">
    <source>
        <dbReference type="Proteomes" id="UP001180020"/>
    </source>
</evidence>
<keyword evidence="3" id="KW-1185">Reference proteome</keyword>